<dbReference type="RefSeq" id="WP_092668747.1">
    <property type="nucleotide sequence ID" value="NZ_FOXS01000001.1"/>
</dbReference>
<feature type="domain" description="PhoD-like phosphatase metallophosphatase" evidence="2">
    <location>
        <begin position="44"/>
        <end position="286"/>
    </location>
</feature>
<dbReference type="InterPro" id="IPR018946">
    <property type="entry name" value="PhoD-like_MPP"/>
</dbReference>
<evidence type="ECO:0000256" key="1">
    <source>
        <dbReference type="SAM" id="SignalP"/>
    </source>
</evidence>
<feature type="chain" id="PRO_5011499321" evidence="1">
    <location>
        <begin position="23"/>
        <end position="337"/>
    </location>
</feature>
<feature type="signal peptide" evidence="1">
    <location>
        <begin position="1"/>
        <end position="22"/>
    </location>
</feature>
<name>A0A1I5TQW2_HYMAR</name>
<evidence type="ECO:0000259" key="2">
    <source>
        <dbReference type="Pfam" id="PF09423"/>
    </source>
</evidence>
<dbReference type="SUPFAM" id="SSF56300">
    <property type="entry name" value="Metallo-dependent phosphatases"/>
    <property type="match status" value="1"/>
</dbReference>
<dbReference type="PANTHER" id="PTHR33987:SF1">
    <property type="entry name" value="CALCINEURIN-LIKE METALLO-PHOSPHOESTERASE SUPERFAMILY PROTEIN"/>
    <property type="match status" value="1"/>
</dbReference>
<keyword evidence="1" id="KW-0732">Signal</keyword>
<evidence type="ECO:0000313" key="3">
    <source>
        <dbReference type="EMBL" id="SFP85464.1"/>
    </source>
</evidence>
<accession>A0A1I5TQW2</accession>
<organism evidence="3 4">
    <name type="scientific">Hymenobacter arizonensis</name>
    <name type="common">Siccationidurans arizonensis</name>
    <dbReference type="NCBI Taxonomy" id="1227077"/>
    <lineage>
        <taxon>Bacteria</taxon>
        <taxon>Pseudomonadati</taxon>
        <taxon>Bacteroidota</taxon>
        <taxon>Cytophagia</taxon>
        <taxon>Cytophagales</taxon>
        <taxon>Hymenobacteraceae</taxon>
        <taxon>Hymenobacter</taxon>
    </lineage>
</organism>
<dbReference type="InterPro" id="IPR038607">
    <property type="entry name" value="PhoD-like_sf"/>
</dbReference>
<dbReference type="STRING" id="1227077.SAMN04515668_0570"/>
<dbReference type="EMBL" id="FOXS01000001">
    <property type="protein sequence ID" value="SFP85464.1"/>
    <property type="molecule type" value="Genomic_DNA"/>
</dbReference>
<gene>
    <name evidence="3" type="ORF">SAMN04515668_0570</name>
</gene>
<reference evidence="4" key="1">
    <citation type="submission" date="2016-10" db="EMBL/GenBank/DDBJ databases">
        <authorList>
            <person name="Varghese N."/>
            <person name="Submissions S."/>
        </authorList>
    </citation>
    <scope>NUCLEOTIDE SEQUENCE [LARGE SCALE GENOMIC DNA]</scope>
    <source>
        <strain evidence="4">OR362-8,ATCC BAA-1266,JCM 13504</strain>
    </source>
</reference>
<dbReference type="PANTHER" id="PTHR33987">
    <property type="entry name" value="CALCINEURIN-LIKE METALLO-PHOSPHOESTERASE SUPERFAMILY PROTEIN"/>
    <property type="match status" value="1"/>
</dbReference>
<dbReference type="AlphaFoldDB" id="A0A1I5TQW2"/>
<protein>
    <submittedName>
        <fullName evidence="3">Alkaline phosphatase D</fullName>
    </submittedName>
</protein>
<keyword evidence="4" id="KW-1185">Reference proteome</keyword>
<dbReference type="Proteomes" id="UP000199029">
    <property type="component" value="Unassembled WGS sequence"/>
</dbReference>
<dbReference type="OrthoDB" id="9763616at2"/>
<dbReference type="Pfam" id="PF09423">
    <property type="entry name" value="PhoD"/>
    <property type="match status" value="1"/>
</dbReference>
<dbReference type="Gene3D" id="3.60.21.70">
    <property type="entry name" value="PhoD-like phosphatase"/>
    <property type="match status" value="1"/>
</dbReference>
<dbReference type="CDD" id="cd07389">
    <property type="entry name" value="MPP_PhoD"/>
    <property type="match status" value="1"/>
</dbReference>
<sequence length="337" mass="37791">MKKSLLLALLSWLWLWGPAAQAQAQKELTLAFGSCNRVDLPQPLWPVIARDQPDVWLWLGDNVYGDTDDMAVLRRQYDTQFNLPGYAQFRAQIPTIIGTWDDHDYGRNDGNKTYPFKRQSQQAALDFLQEPAASARRQQEGLYTAYEYAVGKKTVKVLLLDGRYFQDTLSRDAQQRYQPNATGDVLGEEQWQWLEQHLQGSTADAHIIAGGIQFLPQEHAFEKWANFPAARQRLLALLARTQAKGVVLLSGDRHIGEISRLRVPGVAYPVYEITSSGLTHPATHNTGEPNALRVGPLVNQMHYALLRFRQRGGHLVVTAAIKGAAGQELVVENIGPK</sequence>
<evidence type="ECO:0000313" key="4">
    <source>
        <dbReference type="Proteomes" id="UP000199029"/>
    </source>
</evidence>
<dbReference type="InterPro" id="IPR029052">
    <property type="entry name" value="Metallo-depent_PP-like"/>
</dbReference>
<proteinExistence type="predicted"/>